<evidence type="ECO:0008006" key="4">
    <source>
        <dbReference type="Google" id="ProtNLM"/>
    </source>
</evidence>
<reference evidence="2 3" key="1">
    <citation type="submission" date="2018-03" db="EMBL/GenBank/DDBJ databases">
        <title>Novel Streptomyces sp. from soil.</title>
        <authorList>
            <person name="Tan G.Y.A."/>
            <person name="Lee Z.Y."/>
        </authorList>
    </citation>
    <scope>NUCLEOTIDE SEQUENCE [LARGE SCALE GENOMIC DNA]</scope>
    <source>
        <strain evidence="2 3">ST5x</strain>
    </source>
</reference>
<evidence type="ECO:0000313" key="2">
    <source>
        <dbReference type="EMBL" id="PRH78848.1"/>
    </source>
</evidence>
<keyword evidence="3" id="KW-1185">Reference proteome</keyword>
<accession>A0A2S9PWR1</accession>
<organism evidence="2 3">
    <name type="scientific">Streptomyces solincola</name>
    <dbReference type="NCBI Taxonomy" id="2100817"/>
    <lineage>
        <taxon>Bacteria</taxon>
        <taxon>Bacillati</taxon>
        <taxon>Actinomycetota</taxon>
        <taxon>Actinomycetes</taxon>
        <taxon>Kitasatosporales</taxon>
        <taxon>Streptomycetaceae</taxon>
        <taxon>Streptomyces</taxon>
    </lineage>
</organism>
<protein>
    <recommendedName>
        <fullName evidence="4">Holin</fullName>
    </recommendedName>
</protein>
<keyword evidence="1" id="KW-0472">Membrane</keyword>
<comment type="caution">
    <text evidence="2">The sequence shown here is derived from an EMBL/GenBank/DDBJ whole genome shotgun (WGS) entry which is preliminary data.</text>
</comment>
<feature type="transmembrane region" description="Helical" evidence="1">
    <location>
        <begin position="6"/>
        <end position="25"/>
    </location>
</feature>
<dbReference type="OrthoDB" id="4255916at2"/>
<dbReference type="AlphaFoldDB" id="A0A2S9PWR1"/>
<evidence type="ECO:0000313" key="3">
    <source>
        <dbReference type="Proteomes" id="UP000239322"/>
    </source>
</evidence>
<feature type="transmembrane region" description="Helical" evidence="1">
    <location>
        <begin position="37"/>
        <end position="57"/>
    </location>
</feature>
<keyword evidence="1" id="KW-1133">Transmembrane helix</keyword>
<gene>
    <name evidence="2" type="ORF">C6N75_12645</name>
</gene>
<evidence type="ECO:0000256" key="1">
    <source>
        <dbReference type="SAM" id="Phobius"/>
    </source>
</evidence>
<proteinExistence type="predicted"/>
<sequence>MSSTLQLIGTGSAVGGLMPLITAVVQRPEWSVRNKKIVAAVMALLAGVVTVVSTSGLDQFQHGLPTLGTIGAVLAVSQSAHDLIWKPSGIAPVIESVTSPKTASAAE</sequence>
<dbReference type="EMBL" id="PVLV01000165">
    <property type="protein sequence ID" value="PRH78848.1"/>
    <property type="molecule type" value="Genomic_DNA"/>
</dbReference>
<dbReference type="Proteomes" id="UP000239322">
    <property type="component" value="Unassembled WGS sequence"/>
</dbReference>
<name>A0A2S9PWR1_9ACTN</name>
<dbReference type="RefSeq" id="WP_105868978.1">
    <property type="nucleotide sequence ID" value="NZ_PVLV01000165.1"/>
</dbReference>
<keyword evidence="1" id="KW-0812">Transmembrane</keyword>